<reference evidence="2 3" key="1">
    <citation type="submission" date="2024-03" db="EMBL/GenBank/DDBJ databases">
        <title>The genome assembly and annotation of the cricket Gryllus longicercus Weissman &amp; Gray.</title>
        <authorList>
            <person name="Szrajer S."/>
            <person name="Gray D."/>
            <person name="Ylla G."/>
        </authorList>
    </citation>
    <scope>NUCLEOTIDE SEQUENCE [LARGE SCALE GENOMIC DNA]</scope>
    <source>
        <strain evidence="2">DAG 2021-001</strain>
        <tissue evidence="2">Whole body minus gut</tissue>
    </source>
</reference>
<evidence type="ECO:0000313" key="2">
    <source>
        <dbReference type="EMBL" id="KAK7872764.1"/>
    </source>
</evidence>
<feature type="region of interest" description="Disordered" evidence="1">
    <location>
        <begin position="44"/>
        <end position="84"/>
    </location>
</feature>
<comment type="caution">
    <text evidence="2">The sequence shown here is derived from an EMBL/GenBank/DDBJ whole genome shotgun (WGS) entry which is preliminary data.</text>
</comment>
<protein>
    <submittedName>
        <fullName evidence="2">Uncharacterized protein</fullName>
    </submittedName>
</protein>
<name>A0AAN9VW75_9ORTH</name>
<evidence type="ECO:0000313" key="3">
    <source>
        <dbReference type="Proteomes" id="UP001378592"/>
    </source>
</evidence>
<evidence type="ECO:0000256" key="1">
    <source>
        <dbReference type="SAM" id="MobiDB-lite"/>
    </source>
</evidence>
<feature type="compositionally biased region" description="Low complexity" evidence="1">
    <location>
        <begin position="61"/>
        <end position="72"/>
    </location>
</feature>
<dbReference type="EMBL" id="JAZDUA010000020">
    <property type="protein sequence ID" value="KAK7872764.1"/>
    <property type="molecule type" value="Genomic_DNA"/>
</dbReference>
<accession>A0AAN9VW75</accession>
<dbReference type="Proteomes" id="UP001378592">
    <property type="component" value="Unassembled WGS sequence"/>
</dbReference>
<dbReference type="AlphaFoldDB" id="A0AAN9VW75"/>
<sequence>MLQTSSAPLFCNLPASVIATDVLICTFPQTRRVESPHYSYFLPLPRPAHHPPALPLRPRPRATAPPRTSRALSASLGRPAPLHRRCRRPRCDAHAAYTFRTPAFDLLRPQIRSAARQKHEATESRERLS</sequence>
<gene>
    <name evidence="2" type="ORF">R5R35_011888</name>
</gene>
<organism evidence="2 3">
    <name type="scientific">Gryllus longicercus</name>
    <dbReference type="NCBI Taxonomy" id="2509291"/>
    <lineage>
        <taxon>Eukaryota</taxon>
        <taxon>Metazoa</taxon>
        <taxon>Ecdysozoa</taxon>
        <taxon>Arthropoda</taxon>
        <taxon>Hexapoda</taxon>
        <taxon>Insecta</taxon>
        <taxon>Pterygota</taxon>
        <taxon>Neoptera</taxon>
        <taxon>Polyneoptera</taxon>
        <taxon>Orthoptera</taxon>
        <taxon>Ensifera</taxon>
        <taxon>Gryllidea</taxon>
        <taxon>Grylloidea</taxon>
        <taxon>Gryllidae</taxon>
        <taxon>Gryllinae</taxon>
        <taxon>Gryllus</taxon>
    </lineage>
</organism>
<proteinExistence type="predicted"/>
<feature type="compositionally biased region" description="Pro residues" evidence="1">
    <location>
        <begin position="44"/>
        <end position="57"/>
    </location>
</feature>
<keyword evidence="3" id="KW-1185">Reference proteome</keyword>